<evidence type="ECO:0000256" key="3">
    <source>
        <dbReference type="ARBA" id="ARBA00023002"/>
    </source>
</evidence>
<proteinExistence type="predicted"/>
<name>F7XKA8_METZD</name>
<evidence type="ECO:0000256" key="1">
    <source>
        <dbReference type="ARBA" id="ARBA00022630"/>
    </source>
</evidence>
<dbReference type="HOGENOM" id="CLU_031864_5_3_2"/>
<keyword evidence="1" id="KW-0285">Flavoprotein</keyword>
<protein>
    <submittedName>
        <fullName evidence="7">Thioredoxin reductase</fullName>
    </submittedName>
</protein>
<evidence type="ECO:0000313" key="7">
    <source>
        <dbReference type="EMBL" id="AEH60577.1"/>
    </source>
</evidence>
<feature type="domain" description="FAD/NAD(P)-binding" evidence="6">
    <location>
        <begin position="3"/>
        <end position="286"/>
    </location>
</feature>
<keyword evidence="5" id="KW-0676">Redox-active center</keyword>
<sequence>MHDLIIVGAGAAGLSAGIYGSRYGLDTLVLEKNEINSQIALVDRVENYPGFASISGMELIKKIEDHAKAMGIDINYSNVRNVIIDNDRKIVQTENEELQAKSIIIASGAKPQKLDVPGEIKFTGKGVSYCATCDGPFFKKRNVAVIGGGNSAVAEALVLSGIADNVYVVHRRNELRAETILQNRAFATENIEFICDSVVEQIKGNNKVEQIVVRNIITGKVEEIPVNGVFIYVGIKPNTDFIDVAKTEDGFIVTDNDMQSSVEGIYAAGDCRTTPLRQVITAVGDGAIAAYYANNYVKGI</sequence>
<dbReference type="OrthoDB" id="27340at2157"/>
<dbReference type="AlphaFoldDB" id="F7XKA8"/>
<dbReference type="SUPFAM" id="SSF51905">
    <property type="entry name" value="FAD/NAD(P)-binding domain"/>
    <property type="match status" value="1"/>
</dbReference>
<keyword evidence="8" id="KW-1185">Reference proteome</keyword>
<evidence type="ECO:0000256" key="5">
    <source>
        <dbReference type="ARBA" id="ARBA00023284"/>
    </source>
</evidence>
<dbReference type="InterPro" id="IPR023753">
    <property type="entry name" value="FAD/NAD-binding_dom"/>
</dbReference>
<evidence type="ECO:0000313" key="8">
    <source>
        <dbReference type="Proteomes" id="UP000006622"/>
    </source>
</evidence>
<evidence type="ECO:0000259" key="6">
    <source>
        <dbReference type="Pfam" id="PF07992"/>
    </source>
</evidence>
<gene>
    <name evidence="7" type="ordered locus">Mzhil_0710</name>
</gene>
<keyword evidence="3" id="KW-0560">Oxidoreductase</keyword>
<dbReference type="PRINTS" id="PR00469">
    <property type="entry name" value="PNDRDTASEII"/>
</dbReference>
<keyword evidence="4" id="KW-1015">Disulfide bond</keyword>
<dbReference type="KEGG" id="mzh:Mzhil_0710"/>
<evidence type="ECO:0000256" key="2">
    <source>
        <dbReference type="ARBA" id="ARBA00022827"/>
    </source>
</evidence>
<reference evidence="7" key="1">
    <citation type="submission" date="2010-07" db="EMBL/GenBank/DDBJ databases">
        <title>The complete genome of Methanosalsum zhilinae DSM 4017.</title>
        <authorList>
            <consortium name="US DOE Joint Genome Institute (JGI-PGF)"/>
            <person name="Lucas S."/>
            <person name="Copeland A."/>
            <person name="Lapidus A."/>
            <person name="Glavina del Rio T."/>
            <person name="Dalin E."/>
            <person name="Tice H."/>
            <person name="Bruce D."/>
            <person name="Goodwin L."/>
            <person name="Pitluck S."/>
            <person name="Kyrpides N."/>
            <person name="Mavromatis K."/>
            <person name="Ovchinnikova G."/>
            <person name="Daligault H."/>
            <person name="Detter J.C."/>
            <person name="Han C."/>
            <person name="Tapia R."/>
            <person name="Larimer F."/>
            <person name="Land M."/>
            <person name="Hauser L."/>
            <person name="Markowitz V."/>
            <person name="Cheng J.-F."/>
            <person name="Hugenholtz P."/>
            <person name="Woyke T."/>
            <person name="Wu D."/>
            <person name="Spring S."/>
            <person name="Schueler E."/>
            <person name="Brambilla E."/>
            <person name="Klenk H.-P."/>
            <person name="Eisen J.A."/>
        </authorList>
    </citation>
    <scope>NUCLEOTIDE SEQUENCE</scope>
    <source>
        <strain evidence="7">DSM 4017</strain>
    </source>
</reference>
<dbReference type="PANTHER" id="PTHR48105">
    <property type="entry name" value="THIOREDOXIN REDUCTASE 1-RELATED-RELATED"/>
    <property type="match status" value="1"/>
</dbReference>
<dbReference type="InterPro" id="IPR036188">
    <property type="entry name" value="FAD/NAD-bd_sf"/>
</dbReference>
<dbReference type="InterPro" id="IPR005982">
    <property type="entry name" value="Thioredox_Rdtase"/>
</dbReference>
<dbReference type="RefSeq" id="WP_013898016.1">
    <property type="nucleotide sequence ID" value="NC_015676.1"/>
</dbReference>
<dbReference type="InterPro" id="IPR008255">
    <property type="entry name" value="Pyr_nucl-diS_OxRdtase_2_AS"/>
</dbReference>
<dbReference type="GO" id="GO:0019430">
    <property type="term" value="P:removal of superoxide radicals"/>
    <property type="evidence" value="ECO:0007669"/>
    <property type="project" value="InterPro"/>
</dbReference>
<dbReference type="GO" id="GO:0005737">
    <property type="term" value="C:cytoplasm"/>
    <property type="evidence" value="ECO:0007669"/>
    <property type="project" value="InterPro"/>
</dbReference>
<dbReference type="PROSITE" id="PS00573">
    <property type="entry name" value="PYRIDINE_REDOX_2"/>
    <property type="match status" value="1"/>
</dbReference>
<dbReference type="PRINTS" id="PR00368">
    <property type="entry name" value="FADPNR"/>
</dbReference>
<accession>F7XKA8</accession>
<keyword evidence="2" id="KW-0274">FAD</keyword>
<dbReference type="InterPro" id="IPR050097">
    <property type="entry name" value="Ferredoxin-NADP_redctase_2"/>
</dbReference>
<dbReference type="Proteomes" id="UP000006622">
    <property type="component" value="Chromosome"/>
</dbReference>
<dbReference type="EMBL" id="CP002101">
    <property type="protein sequence ID" value="AEH60577.1"/>
    <property type="molecule type" value="Genomic_DNA"/>
</dbReference>
<dbReference type="Gene3D" id="3.50.50.60">
    <property type="entry name" value="FAD/NAD(P)-binding domain"/>
    <property type="match status" value="2"/>
</dbReference>
<dbReference type="NCBIfam" id="TIGR01292">
    <property type="entry name" value="TRX_reduct"/>
    <property type="match status" value="1"/>
</dbReference>
<dbReference type="GeneID" id="10822322"/>
<organism evidence="7 8">
    <name type="scientific">Methanosalsum zhilinae (strain DSM 4017 / NBRC 107636 / OCM 62 / WeN5)</name>
    <name type="common">Methanohalophilus zhilinae</name>
    <dbReference type="NCBI Taxonomy" id="679901"/>
    <lineage>
        <taxon>Archaea</taxon>
        <taxon>Methanobacteriati</taxon>
        <taxon>Methanobacteriota</taxon>
        <taxon>Stenosarchaea group</taxon>
        <taxon>Methanomicrobia</taxon>
        <taxon>Methanosarcinales</taxon>
        <taxon>Methanosarcinaceae</taxon>
        <taxon>Methanosalsum</taxon>
    </lineage>
</organism>
<dbReference type="Pfam" id="PF07992">
    <property type="entry name" value="Pyr_redox_2"/>
    <property type="match status" value="1"/>
</dbReference>
<dbReference type="STRING" id="679901.Mzhil_0710"/>
<dbReference type="GO" id="GO:0004791">
    <property type="term" value="F:thioredoxin-disulfide reductase (NADPH) activity"/>
    <property type="evidence" value="ECO:0007669"/>
    <property type="project" value="InterPro"/>
</dbReference>
<evidence type="ECO:0000256" key="4">
    <source>
        <dbReference type="ARBA" id="ARBA00023157"/>
    </source>
</evidence>